<dbReference type="AlphaFoldDB" id="A0A9X2HDS6"/>
<name>A0A9X2HDS6_9MICC</name>
<dbReference type="Pfam" id="PF00300">
    <property type="entry name" value="His_Phos_1"/>
    <property type="match status" value="1"/>
</dbReference>
<dbReference type="GO" id="GO:0016787">
    <property type="term" value="F:hydrolase activity"/>
    <property type="evidence" value="ECO:0007669"/>
    <property type="project" value="UniProtKB-KW"/>
</dbReference>
<comment type="caution">
    <text evidence="2">The sequence shown here is derived from an EMBL/GenBank/DDBJ whole genome shotgun (WGS) entry which is preliminary data.</text>
</comment>
<proteinExistence type="predicted"/>
<dbReference type="Gene3D" id="3.40.50.1240">
    <property type="entry name" value="Phosphoglycerate mutase-like"/>
    <property type="match status" value="1"/>
</dbReference>
<reference evidence="2" key="1">
    <citation type="submission" date="2022-06" db="EMBL/GenBank/DDBJ databases">
        <title>Rothia sp. isolated from sandalwood seedling.</title>
        <authorList>
            <person name="Tuikhar N."/>
            <person name="Kirdat K."/>
            <person name="Thorat V."/>
            <person name="Swetha P."/>
            <person name="Padma S."/>
            <person name="Sundararaj R."/>
            <person name="Yadav A."/>
        </authorList>
    </citation>
    <scope>NUCLEOTIDE SEQUENCE</scope>
    <source>
        <strain evidence="2">AR01</strain>
    </source>
</reference>
<accession>A0A9X2HDS6</accession>
<dbReference type="Proteomes" id="UP001139502">
    <property type="component" value="Unassembled WGS sequence"/>
</dbReference>
<dbReference type="PANTHER" id="PTHR20935">
    <property type="entry name" value="PHOSPHOGLYCERATE MUTASE-RELATED"/>
    <property type="match status" value="1"/>
</dbReference>
<dbReference type="CDD" id="cd07067">
    <property type="entry name" value="HP_PGM_like"/>
    <property type="match status" value="1"/>
</dbReference>
<protein>
    <submittedName>
        <fullName evidence="2">Histidine phosphatase family protein</fullName>
    </submittedName>
</protein>
<keyword evidence="1" id="KW-0378">Hydrolase</keyword>
<dbReference type="InterPro" id="IPR029033">
    <property type="entry name" value="His_PPase_superfam"/>
</dbReference>
<dbReference type="InterPro" id="IPR013078">
    <property type="entry name" value="His_Pase_superF_clade-1"/>
</dbReference>
<evidence type="ECO:0000313" key="2">
    <source>
        <dbReference type="EMBL" id="MCP3425344.1"/>
    </source>
</evidence>
<dbReference type="InterPro" id="IPR051021">
    <property type="entry name" value="Mito_Ser/Thr_phosphatase"/>
</dbReference>
<dbReference type="SMART" id="SM00855">
    <property type="entry name" value="PGAM"/>
    <property type="match status" value="1"/>
</dbReference>
<dbReference type="PANTHER" id="PTHR20935:SF1">
    <property type="entry name" value="SLL1549 PROTEIN"/>
    <property type="match status" value="1"/>
</dbReference>
<gene>
    <name evidence="2" type="ORF">NBM05_04745</name>
</gene>
<dbReference type="EMBL" id="JANAFB010000008">
    <property type="protein sequence ID" value="MCP3425344.1"/>
    <property type="molecule type" value="Genomic_DNA"/>
</dbReference>
<organism evidence="2 3">
    <name type="scientific">Rothia santali</name>
    <dbReference type="NCBI Taxonomy" id="2949643"/>
    <lineage>
        <taxon>Bacteria</taxon>
        <taxon>Bacillati</taxon>
        <taxon>Actinomycetota</taxon>
        <taxon>Actinomycetes</taxon>
        <taxon>Micrococcales</taxon>
        <taxon>Micrococcaceae</taxon>
        <taxon>Rothia</taxon>
    </lineage>
</organism>
<dbReference type="RefSeq" id="WP_254165490.1">
    <property type="nucleotide sequence ID" value="NZ_JANAFB010000008.1"/>
</dbReference>
<evidence type="ECO:0000256" key="1">
    <source>
        <dbReference type="ARBA" id="ARBA00022801"/>
    </source>
</evidence>
<sequence length="177" mass="19162">MSLLIDPRSQDRTLVIMRHAEADAPWGTSDFDRPLTERGHAQAPRAGHWLASVGATPEMIVCSAALRTRQTCTWVCDALGEKAPTASLEERLYNAPPRELMRAIARVPESVRSLLLIAHYPAVQEVAMRLASRDSDYDAVMDASSGFPPGGLAVLTTATPWAALDQADAVLRAFVAP</sequence>
<keyword evidence="3" id="KW-1185">Reference proteome</keyword>
<dbReference type="SUPFAM" id="SSF53254">
    <property type="entry name" value="Phosphoglycerate mutase-like"/>
    <property type="match status" value="1"/>
</dbReference>
<evidence type="ECO:0000313" key="3">
    <source>
        <dbReference type="Proteomes" id="UP001139502"/>
    </source>
</evidence>